<evidence type="ECO:0000256" key="1">
    <source>
        <dbReference type="SAM" id="MobiDB-lite"/>
    </source>
</evidence>
<dbReference type="AlphaFoldDB" id="A0A8J6MA11"/>
<gene>
    <name evidence="2" type="ORF">H8S55_05880</name>
</gene>
<reference evidence="2" key="1">
    <citation type="submission" date="2020-08" db="EMBL/GenBank/DDBJ databases">
        <title>Genome public.</title>
        <authorList>
            <person name="Liu C."/>
            <person name="Sun Q."/>
        </authorList>
    </citation>
    <scope>NUCLEOTIDE SEQUENCE</scope>
    <source>
        <strain evidence="2">BX5</strain>
    </source>
</reference>
<evidence type="ECO:0000313" key="3">
    <source>
        <dbReference type="Proteomes" id="UP000602260"/>
    </source>
</evidence>
<name>A0A8J6MA11_9FIRM</name>
<keyword evidence="3" id="KW-1185">Reference proteome</keyword>
<proteinExistence type="predicted"/>
<protein>
    <submittedName>
        <fullName evidence="2">Uncharacterized protein</fullName>
    </submittedName>
</protein>
<feature type="region of interest" description="Disordered" evidence="1">
    <location>
        <begin position="144"/>
        <end position="204"/>
    </location>
</feature>
<organism evidence="2 3">
    <name type="scientific">Flintibacter faecis</name>
    <dbReference type="NCBI Taxonomy" id="2763047"/>
    <lineage>
        <taxon>Bacteria</taxon>
        <taxon>Bacillati</taxon>
        <taxon>Bacillota</taxon>
        <taxon>Clostridia</taxon>
        <taxon>Eubacteriales</taxon>
        <taxon>Flintibacter</taxon>
    </lineage>
</organism>
<feature type="compositionally biased region" description="Low complexity" evidence="1">
    <location>
        <begin position="182"/>
        <end position="198"/>
    </location>
</feature>
<accession>A0A8J6MA11</accession>
<dbReference type="EMBL" id="JACOPN010000003">
    <property type="protein sequence ID" value="MBC5716850.1"/>
    <property type="molecule type" value="Genomic_DNA"/>
</dbReference>
<evidence type="ECO:0000313" key="2">
    <source>
        <dbReference type="EMBL" id="MBC5716850.1"/>
    </source>
</evidence>
<comment type="caution">
    <text evidence="2">The sequence shown here is derived from an EMBL/GenBank/DDBJ whole genome shotgun (WGS) entry which is preliminary data.</text>
</comment>
<dbReference type="RefSeq" id="WP_186878188.1">
    <property type="nucleotide sequence ID" value="NZ_JACOPN010000003.1"/>
</dbReference>
<feature type="compositionally biased region" description="Polar residues" evidence="1">
    <location>
        <begin position="171"/>
        <end position="181"/>
    </location>
</feature>
<sequence>MSESNSNVIPAINAVDGFNPADFVRTTVGEEGENDLYLDVKYRLLWFRLHHPNGKIDPELIRVDEKNAIVCCRIYADKADPADQFIGKAYSQRFSTEERFGDRFLEIAETVAKGRALADAGYGTQFCMNGDALAGIIADAPIKMPPDEDAGHPGSVVASFTAQPTADPPAFSQTATAPKSTQPAQQQVQPPVQQSHAPAPEPPKTLDEYLRVMTIEQAKAVKVDFGRFSGWSLGEIAMKSPGDLAWYVKNYSGHNLALKAGATKLLETVGQMAS</sequence>
<dbReference type="Proteomes" id="UP000602260">
    <property type="component" value="Unassembled WGS sequence"/>
</dbReference>